<evidence type="ECO:0000259" key="7">
    <source>
        <dbReference type="Pfam" id="PF23892"/>
    </source>
</evidence>
<keyword evidence="6" id="KW-0812">Transmembrane</keyword>
<protein>
    <submittedName>
        <fullName evidence="9">C-type cytochrome biogenesis protein CcmI</fullName>
    </submittedName>
</protein>
<proteinExistence type="predicted"/>
<keyword evidence="6" id="KW-0472">Membrane</keyword>
<keyword evidence="6" id="KW-1133">Transmembrane helix</keyword>
<evidence type="ECO:0000313" key="10">
    <source>
        <dbReference type="Proteomes" id="UP000622707"/>
    </source>
</evidence>
<evidence type="ECO:0000259" key="8">
    <source>
        <dbReference type="Pfam" id="PF23914"/>
    </source>
</evidence>
<name>A0ABS1JIW0_9BURK</name>
<feature type="transmembrane region" description="Helical" evidence="6">
    <location>
        <begin position="93"/>
        <end position="113"/>
    </location>
</feature>
<evidence type="ECO:0000256" key="5">
    <source>
        <dbReference type="PROSITE-ProRule" id="PRU00339"/>
    </source>
</evidence>
<dbReference type="Pfam" id="PF23892">
    <property type="entry name" value="Ig_CycH"/>
    <property type="match status" value="1"/>
</dbReference>
<sequence length="431" mass="44895">MTIAFWASVALLLGGALLFVLPPLLRPATTRAGLSPMAAYRDQRAQIEAEFAAGTLTPEQHAQALEELQTRVIEEVGDVGAEQPKAQPPQSKALVATVAALIPVGALVLYGVLGTPAALHPESEQEAAAGKDAPHAMSQEQMESMVQALADKLQKNPDDATGWQMLARSYVVFQRLPEAAQAYDKAYQLNRQDPNLMADYADVLAMVNGRSLEGKPDQLVKEALKLDPAHQKSLSLAGTAAFNRGDFNGAAAYWKKLLATVPPGSPPAASVQSNIDQALAEAAKAGGKPVPGAAEVAAAPADKPAAAPADKPAAVAAGATVEGSVSVADAVKGSLPPGATLFVYARPADGSRMPLAILRASADKFPLQFKLDDSMAMSPESRISLREQVQLVARVSKSGNAMPQPGDLTGTFGPVKVGAKDIKLVITEVVK</sequence>
<dbReference type="NCBIfam" id="TIGR03142">
    <property type="entry name" value="cytochro_ccmI"/>
    <property type="match status" value="1"/>
</dbReference>
<evidence type="ECO:0000256" key="4">
    <source>
        <dbReference type="ARBA" id="ARBA00022803"/>
    </source>
</evidence>
<dbReference type="PROSITE" id="PS50005">
    <property type="entry name" value="TPR"/>
    <property type="match status" value="1"/>
</dbReference>
<organism evidence="9 10">
    <name type="scientific">Ramlibacter alkalitolerans</name>
    <dbReference type="NCBI Taxonomy" id="2039631"/>
    <lineage>
        <taxon>Bacteria</taxon>
        <taxon>Pseudomonadati</taxon>
        <taxon>Pseudomonadota</taxon>
        <taxon>Betaproteobacteria</taxon>
        <taxon>Burkholderiales</taxon>
        <taxon>Comamonadaceae</taxon>
        <taxon>Ramlibacter</taxon>
    </lineage>
</organism>
<feature type="domain" description="Cytochrome c-type biogenesis protein H TPR" evidence="8">
    <location>
        <begin position="134"/>
        <end position="266"/>
    </location>
</feature>
<dbReference type="InterPro" id="IPR056413">
    <property type="entry name" value="TPR_CcmH_CycH"/>
</dbReference>
<feature type="domain" description="Cytochrome c-type biogenesis protein H Ig-like" evidence="7">
    <location>
        <begin position="322"/>
        <end position="426"/>
    </location>
</feature>
<comment type="caution">
    <text evidence="9">The sequence shown here is derived from an EMBL/GenBank/DDBJ whole genome shotgun (WGS) entry which is preliminary data.</text>
</comment>
<dbReference type="Proteomes" id="UP000622707">
    <property type="component" value="Unassembled WGS sequence"/>
</dbReference>
<dbReference type="PANTHER" id="PTHR47870">
    <property type="entry name" value="CYTOCHROME C-TYPE BIOGENESIS PROTEIN CCMH"/>
    <property type="match status" value="1"/>
</dbReference>
<feature type="repeat" description="TPR" evidence="5">
    <location>
        <begin position="160"/>
        <end position="193"/>
    </location>
</feature>
<comment type="subcellular location">
    <subcellularLocation>
        <location evidence="1">Cell envelope</location>
    </subcellularLocation>
</comment>
<dbReference type="InterPro" id="IPR051263">
    <property type="entry name" value="C-type_cytochrome_biogenesis"/>
</dbReference>
<dbReference type="Gene3D" id="1.25.40.10">
    <property type="entry name" value="Tetratricopeptide repeat domain"/>
    <property type="match status" value="1"/>
</dbReference>
<keyword evidence="4 5" id="KW-0802">TPR repeat</keyword>
<dbReference type="InterPro" id="IPR011990">
    <property type="entry name" value="TPR-like_helical_dom_sf"/>
</dbReference>
<evidence type="ECO:0000256" key="3">
    <source>
        <dbReference type="ARBA" id="ARBA00022748"/>
    </source>
</evidence>
<keyword evidence="10" id="KW-1185">Reference proteome</keyword>
<keyword evidence="2" id="KW-0677">Repeat</keyword>
<dbReference type="SUPFAM" id="SSF48452">
    <property type="entry name" value="TPR-like"/>
    <property type="match status" value="1"/>
</dbReference>
<evidence type="ECO:0000313" key="9">
    <source>
        <dbReference type="EMBL" id="MBL0424157.1"/>
    </source>
</evidence>
<dbReference type="EMBL" id="JAEQND010000002">
    <property type="protein sequence ID" value="MBL0424157.1"/>
    <property type="molecule type" value="Genomic_DNA"/>
</dbReference>
<keyword evidence="3" id="KW-0201">Cytochrome c-type biogenesis</keyword>
<evidence type="ECO:0000256" key="1">
    <source>
        <dbReference type="ARBA" id="ARBA00004196"/>
    </source>
</evidence>
<dbReference type="PANTHER" id="PTHR47870:SF4">
    <property type="entry name" value="CYTOCHROME C-TYPE BIOGENESIS PROTEIN CYCH"/>
    <property type="match status" value="1"/>
</dbReference>
<accession>A0ABS1JIW0</accession>
<dbReference type="InterPro" id="IPR019734">
    <property type="entry name" value="TPR_rpt"/>
</dbReference>
<reference evidence="9 10" key="1">
    <citation type="journal article" date="2017" name="Int. J. Syst. Evol. Microbiol.">
        <title>Ramlibacter alkalitolerans sp. nov., alkali-tolerant bacterium isolated from soil of ginseng.</title>
        <authorList>
            <person name="Lee D.H."/>
            <person name="Cha C.J."/>
        </authorList>
    </citation>
    <scope>NUCLEOTIDE SEQUENCE [LARGE SCALE GENOMIC DNA]</scope>
    <source>
        <strain evidence="9 10">KACC 19305</strain>
    </source>
</reference>
<dbReference type="RefSeq" id="WP_201687403.1">
    <property type="nucleotide sequence ID" value="NZ_JAEQND010000002.1"/>
</dbReference>
<evidence type="ECO:0000256" key="6">
    <source>
        <dbReference type="SAM" id="Phobius"/>
    </source>
</evidence>
<dbReference type="InterPro" id="IPR056412">
    <property type="entry name" value="Ig_CycH"/>
</dbReference>
<evidence type="ECO:0000256" key="2">
    <source>
        <dbReference type="ARBA" id="ARBA00022737"/>
    </source>
</evidence>
<dbReference type="Pfam" id="PF23914">
    <property type="entry name" value="TPR_CcmH_CycH"/>
    <property type="match status" value="1"/>
</dbReference>
<dbReference type="InterPro" id="IPR017560">
    <property type="entry name" value="Cyt_c_biogenesis_CcmI"/>
</dbReference>
<gene>
    <name evidence="9" type="primary">ccmI</name>
    <name evidence="9" type="ORF">JI746_03470</name>
</gene>